<accession>A0A2P2PL20</accession>
<organism evidence="1">
    <name type="scientific">Rhizophora mucronata</name>
    <name type="common">Asiatic mangrove</name>
    <dbReference type="NCBI Taxonomy" id="61149"/>
    <lineage>
        <taxon>Eukaryota</taxon>
        <taxon>Viridiplantae</taxon>
        <taxon>Streptophyta</taxon>
        <taxon>Embryophyta</taxon>
        <taxon>Tracheophyta</taxon>
        <taxon>Spermatophyta</taxon>
        <taxon>Magnoliopsida</taxon>
        <taxon>eudicotyledons</taxon>
        <taxon>Gunneridae</taxon>
        <taxon>Pentapetalae</taxon>
        <taxon>rosids</taxon>
        <taxon>fabids</taxon>
        <taxon>Malpighiales</taxon>
        <taxon>Rhizophoraceae</taxon>
        <taxon>Rhizophora</taxon>
    </lineage>
</organism>
<dbReference type="EMBL" id="GGEC01074897">
    <property type="protein sequence ID" value="MBX55381.1"/>
    <property type="molecule type" value="Transcribed_RNA"/>
</dbReference>
<reference evidence="1" key="1">
    <citation type="submission" date="2018-02" db="EMBL/GenBank/DDBJ databases">
        <title>Rhizophora mucronata_Transcriptome.</title>
        <authorList>
            <person name="Meera S.P."/>
            <person name="Sreeshan A."/>
            <person name="Augustine A."/>
        </authorList>
    </citation>
    <scope>NUCLEOTIDE SEQUENCE</scope>
    <source>
        <tissue evidence="1">Leaf</tissue>
    </source>
</reference>
<proteinExistence type="predicted"/>
<sequence>MLRPIWVEKDLHFLVRDTRGEDQNFPTVYLSGELPGNRYH</sequence>
<name>A0A2P2PL20_RHIMU</name>
<evidence type="ECO:0000313" key="1">
    <source>
        <dbReference type="EMBL" id="MBX55381.1"/>
    </source>
</evidence>
<dbReference type="AlphaFoldDB" id="A0A2P2PL20"/>
<protein>
    <submittedName>
        <fullName evidence="1">Uncharacterized protein</fullName>
    </submittedName>
</protein>